<protein>
    <recommendedName>
        <fullName evidence="6">C3H1-type domain-containing protein</fullName>
    </recommendedName>
</protein>
<feature type="compositionally biased region" description="Polar residues" evidence="5">
    <location>
        <begin position="131"/>
        <end position="147"/>
    </location>
</feature>
<dbReference type="GO" id="GO:0005634">
    <property type="term" value="C:nucleus"/>
    <property type="evidence" value="ECO:0007669"/>
    <property type="project" value="TreeGrafter"/>
</dbReference>
<dbReference type="SMART" id="SM00356">
    <property type="entry name" value="ZnF_C3H1"/>
    <property type="match status" value="1"/>
</dbReference>
<comment type="caution">
    <text evidence="7">The sequence shown here is derived from an EMBL/GenBank/DDBJ whole genome shotgun (WGS) entry which is preliminary data.</text>
</comment>
<evidence type="ECO:0000256" key="1">
    <source>
        <dbReference type="ARBA" id="ARBA00022723"/>
    </source>
</evidence>
<dbReference type="GO" id="GO:0000492">
    <property type="term" value="P:box C/D snoRNP assembly"/>
    <property type="evidence" value="ECO:0007669"/>
    <property type="project" value="TreeGrafter"/>
</dbReference>
<name>A0A9P9DRZ2_9PLEO</name>
<evidence type="ECO:0000313" key="8">
    <source>
        <dbReference type="Proteomes" id="UP000700596"/>
    </source>
</evidence>
<feature type="compositionally biased region" description="Low complexity" evidence="5">
    <location>
        <begin position="375"/>
        <end position="405"/>
    </location>
</feature>
<keyword evidence="3 4" id="KW-0862">Zinc</keyword>
<evidence type="ECO:0000256" key="3">
    <source>
        <dbReference type="ARBA" id="ARBA00022833"/>
    </source>
</evidence>
<keyword evidence="8" id="KW-1185">Reference proteome</keyword>
<dbReference type="InterPro" id="IPR019496">
    <property type="entry name" value="NUFIP1_cons_dom"/>
</dbReference>
<feature type="domain" description="C3H1-type" evidence="6">
    <location>
        <begin position="461"/>
        <end position="489"/>
    </location>
</feature>
<feature type="compositionally biased region" description="Acidic residues" evidence="5">
    <location>
        <begin position="419"/>
        <end position="429"/>
    </location>
</feature>
<dbReference type="PROSITE" id="PS50103">
    <property type="entry name" value="ZF_C3H1"/>
    <property type="match status" value="1"/>
</dbReference>
<keyword evidence="2 4" id="KW-0863">Zinc-finger</keyword>
<dbReference type="InterPro" id="IPR000571">
    <property type="entry name" value="Znf_CCCH"/>
</dbReference>
<dbReference type="OrthoDB" id="273070at2759"/>
<feature type="compositionally biased region" description="Basic and acidic residues" evidence="5">
    <location>
        <begin position="288"/>
        <end position="307"/>
    </location>
</feature>
<dbReference type="Proteomes" id="UP000700596">
    <property type="component" value="Unassembled WGS sequence"/>
</dbReference>
<evidence type="ECO:0000256" key="4">
    <source>
        <dbReference type="PROSITE-ProRule" id="PRU00723"/>
    </source>
</evidence>
<dbReference type="PANTHER" id="PTHR13309:SF0">
    <property type="entry name" value="FMR1-INTERACTING PROTEIN NUFIP1"/>
    <property type="match status" value="1"/>
</dbReference>
<reference evidence="7" key="1">
    <citation type="journal article" date="2021" name="Nat. Commun.">
        <title>Genetic determinants of endophytism in the Arabidopsis root mycobiome.</title>
        <authorList>
            <person name="Mesny F."/>
            <person name="Miyauchi S."/>
            <person name="Thiergart T."/>
            <person name="Pickel B."/>
            <person name="Atanasova L."/>
            <person name="Karlsson M."/>
            <person name="Huettel B."/>
            <person name="Barry K.W."/>
            <person name="Haridas S."/>
            <person name="Chen C."/>
            <person name="Bauer D."/>
            <person name="Andreopoulos W."/>
            <person name="Pangilinan J."/>
            <person name="LaButti K."/>
            <person name="Riley R."/>
            <person name="Lipzen A."/>
            <person name="Clum A."/>
            <person name="Drula E."/>
            <person name="Henrissat B."/>
            <person name="Kohler A."/>
            <person name="Grigoriev I.V."/>
            <person name="Martin F.M."/>
            <person name="Hacquard S."/>
        </authorList>
    </citation>
    <scope>NUCLEOTIDE SEQUENCE</scope>
    <source>
        <strain evidence="7">MPI-CAGE-CH-0243</strain>
    </source>
</reference>
<evidence type="ECO:0000256" key="2">
    <source>
        <dbReference type="ARBA" id="ARBA00022771"/>
    </source>
</evidence>
<keyword evidence="1 4" id="KW-0479">Metal-binding</keyword>
<evidence type="ECO:0000256" key="5">
    <source>
        <dbReference type="SAM" id="MobiDB-lite"/>
    </source>
</evidence>
<dbReference type="SUPFAM" id="SSF90229">
    <property type="entry name" value="CCCH zinc finger"/>
    <property type="match status" value="1"/>
</dbReference>
<evidence type="ECO:0000259" key="6">
    <source>
        <dbReference type="PROSITE" id="PS50103"/>
    </source>
</evidence>
<feature type="compositionally biased region" description="Polar residues" evidence="5">
    <location>
        <begin position="101"/>
        <end position="116"/>
    </location>
</feature>
<proteinExistence type="predicted"/>
<dbReference type="EMBL" id="JAGMWT010000008">
    <property type="protein sequence ID" value="KAH7123944.1"/>
    <property type="molecule type" value="Genomic_DNA"/>
</dbReference>
<dbReference type="Pfam" id="PF10453">
    <property type="entry name" value="NUFIP1"/>
    <property type="match status" value="1"/>
</dbReference>
<sequence>MTSFKFPPPPPPPPKATANDAQDPYLSQRGGGGGRGGRGRGTQGRGRGHNSRGGSRGGFAHNANHLNGNGQARGGSRGGHSHGKDGSHQNTPTHPPPQPNVTTMEQAMSFMSTPAGAQSMAAFSQHMAQIGQPSVTPPGSNQAQSHNNNKRKRDEQHGNGTGSQAQSSPKPKPPRQFAKAPPAVPGFGFIAPTPLKTPASPVSKSTKLQAPRNRKVQLGLIQQDTEHIESESETENSDIDEEAQYALLPASKRMVFEHEGQTVSLQTAAEVASWIKDRRKHFPTQERIQQRTKEEQERRGAELEFLSRVKGKKQRIKEPAKHPRKKPDKILDAARNAAKEKARAELESLRKKLHESMLAKKDAASVSDKTTLQTLDLGLGYGSDSDSGDDASSVLSDSSVLSSSEESADEVSEAHSDSEPDADDSDSDAPPEAQSSKAQPSALPIAPPPPRPAPIERALKRPSRGVCDAWKEKGACPRGDGCSFQHPRIGLYDRMIEQQLVKSDRLALDAIKWLGRNGFLG</sequence>
<feature type="compositionally biased region" description="Gly residues" evidence="5">
    <location>
        <begin position="29"/>
        <end position="45"/>
    </location>
</feature>
<evidence type="ECO:0000313" key="7">
    <source>
        <dbReference type="EMBL" id="KAH7123944.1"/>
    </source>
</evidence>
<feature type="compositionally biased region" description="Basic and acidic residues" evidence="5">
    <location>
        <begin position="328"/>
        <end position="363"/>
    </location>
</feature>
<feature type="region of interest" description="Disordered" evidence="5">
    <location>
        <begin position="222"/>
        <end position="241"/>
    </location>
</feature>
<dbReference type="AlphaFoldDB" id="A0A9P9DRZ2"/>
<dbReference type="InterPro" id="IPR039136">
    <property type="entry name" value="NUFIP1-like"/>
</dbReference>
<dbReference type="Pfam" id="PF00642">
    <property type="entry name" value="zf-CCCH"/>
    <property type="match status" value="1"/>
</dbReference>
<accession>A0A9P9DRZ2</accession>
<feature type="region of interest" description="Disordered" evidence="5">
    <location>
        <begin position="277"/>
        <end position="464"/>
    </location>
</feature>
<feature type="compositionally biased region" description="Acidic residues" evidence="5">
    <location>
        <begin position="231"/>
        <end position="241"/>
    </location>
</feature>
<feature type="compositionally biased region" description="Pro residues" evidence="5">
    <location>
        <begin position="1"/>
        <end position="15"/>
    </location>
</feature>
<feature type="region of interest" description="Disordered" evidence="5">
    <location>
        <begin position="1"/>
        <end position="215"/>
    </location>
</feature>
<dbReference type="PANTHER" id="PTHR13309">
    <property type="entry name" value="NUCLEAR FRAGILE X MENTAL RETARDATION PROTEIN INTERACTING PROTEIN 1"/>
    <property type="match status" value="1"/>
</dbReference>
<dbReference type="GO" id="GO:0003723">
    <property type="term" value="F:RNA binding"/>
    <property type="evidence" value="ECO:0007669"/>
    <property type="project" value="InterPro"/>
</dbReference>
<dbReference type="InterPro" id="IPR036855">
    <property type="entry name" value="Znf_CCCH_sf"/>
</dbReference>
<organism evidence="7 8">
    <name type="scientific">Dendryphion nanum</name>
    <dbReference type="NCBI Taxonomy" id="256645"/>
    <lineage>
        <taxon>Eukaryota</taxon>
        <taxon>Fungi</taxon>
        <taxon>Dikarya</taxon>
        <taxon>Ascomycota</taxon>
        <taxon>Pezizomycotina</taxon>
        <taxon>Dothideomycetes</taxon>
        <taxon>Pleosporomycetidae</taxon>
        <taxon>Pleosporales</taxon>
        <taxon>Torulaceae</taxon>
        <taxon>Dendryphion</taxon>
    </lineage>
</organism>
<dbReference type="GO" id="GO:0008270">
    <property type="term" value="F:zinc ion binding"/>
    <property type="evidence" value="ECO:0007669"/>
    <property type="project" value="UniProtKB-KW"/>
</dbReference>
<gene>
    <name evidence="7" type="ORF">B0J11DRAFT_530285</name>
</gene>
<feature type="compositionally biased region" description="Low complexity" evidence="5">
    <location>
        <begin position="430"/>
        <end position="444"/>
    </location>
</feature>
<feature type="zinc finger region" description="C3H1-type" evidence="4">
    <location>
        <begin position="461"/>
        <end position="489"/>
    </location>
</feature>